<keyword evidence="1" id="KW-0812">Transmembrane</keyword>
<evidence type="ECO:0000313" key="2">
    <source>
        <dbReference type="EMBL" id="GAU98151.1"/>
    </source>
</evidence>
<keyword evidence="3" id="KW-1185">Reference proteome</keyword>
<keyword evidence="1" id="KW-0472">Membrane</keyword>
<accession>A0A1D1V8Y3</accession>
<dbReference type="Proteomes" id="UP000186922">
    <property type="component" value="Unassembled WGS sequence"/>
</dbReference>
<organism evidence="2 3">
    <name type="scientific">Ramazzottius varieornatus</name>
    <name type="common">Water bear</name>
    <name type="synonym">Tardigrade</name>
    <dbReference type="NCBI Taxonomy" id="947166"/>
    <lineage>
        <taxon>Eukaryota</taxon>
        <taxon>Metazoa</taxon>
        <taxon>Ecdysozoa</taxon>
        <taxon>Tardigrada</taxon>
        <taxon>Eutardigrada</taxon>
        <taxon>Parachela</taxon>
        <taxon>Hypsibioidea</taxon>
        <taxon>Ramazzottiidae</taxon>
        <taxon>Ramazzottius</taxon>
    </lineage>
</organism>
<proteinExistence type="predicted"/>
<keyword evidence="1" id="KW-1133">Transmembrane helix</keyword>
<name>A0A1D1V8Y3_RAMVA</name>
<gene>
    <name evidence="2" type="primary">RvY_09331-1</name>
    <name evidence="2" type="synonym">RvY_09331.1</name>
    <name evidence="2" type="ORF">RvY_09331</name>
</gene>
<dbReference type="EMBL" id="BDGG01000004">
    <property type="protein sequence ID" value="GAU98151.1"/>
    <property type="molecule type" value="Genomic_DNA"/>
</dbReference>
<evidence type="ECO:0000313" key="3">
    <source>
        <dbReference type="Proteomes" id="UP000186922"/>
    </source>
</evidence>
<feature type="transmembrane region" description="Helical" evidence="1">
    <location>
        <begin position="21"/>
        <end position="43"/>
    </location>
</feature>
<comment type="caution">
    <text evidence="2">The sequence shown here is derived from an EMBL/GenBank/DDBJ whole genome shotgun (WGS) entry which is preliminary data.</text>
</comment>
<dbReference type="AlphaFoldDB" id="A0A1D1V8Y3"/>
<sequence length="66" mass="7427">MFVQEWPNERPENNFVTKNSFVCFVLMMTAAMMDLALSCLAHICVNFSHRPLSLVCWLAGFGGGDK</sequence>
<protein>
    <submittedName>
        <fullName evidence="2">Uncharacterized protein</fullName>
    </submittedName>
</protein>
<reference evidence="2 3" key="1">
    <citation type="journal article" date="2016" name="Nat. Commun.">
        <title>Extremotolerant tardigrade genome and improved radiotolerance of human cultured cells by tardigrade-unique protein.</title>
        <authorList>
            <person name="Hashimoto T."/>
            <person name="Horikawa D.D."/>
            <person name="Saito Y."/>
            <person name="Kuwahara H."/>
            <person name="Kozuka-Hata H."/>
            <person name="Shin-I T."/>
            <person name="Minakuchi Y."/>
            <person name="Ohishi K."/>
            <person name="Motoyama A."/>
            <person name="Aizu T."/>
            <person name="Enomoto A."/>
            <person name="Kondo K."/>
            <person name="Tanaka S."/>
            <person name="Hara Y."/>
            <person name="Koshikawa S."/>
            <person name="Sagara H."/>
            <person name="Miura T."/>
            <person name="Yokobori S."/>
            <person name="Miyagawa K."/>
            <person name="Suzuki Y."/>
            <person name="Kubo T."/>
            <person name="Oyama M."/>
            <person name="Kohara Y."/>
            <person name="Fujiyama A."/>
            <person name="Arakawa K."/>
            <person name="Katayama T."/>
            <person name="Toyoda A."/>
            <person name="Kunieda T."/>
        </authorList>
    </citation>
    <scope>NUCLEOTIDE SEQUENCE [LARGE SCALE GENOMIC DNA]</scope>
    <source>
        <strain evidence="2 3">YOKOZUNA-1</strain>
    </source>
</reference>
<evidence type="ECO:0000256" key="1">
    <source>
        <dbReference type="SAM" id="Phobius"/>
    </source>
</evidence>